<keyword evidence="2" id="KW-1185">Reference proteome</keyword>
<name>A0A0D9NIA1_METAN</name>
<proteinExistence type="predicted"/>
<accession>A0A0D9NIA1</accession>
<reference evidence="2" key="1">
    <citation type="journal article" date="2014" name="BMC Genomics">
        <title>The genome sequence of the biocontrol fungus Metarhizium anisopliae and comparative genomics of Metarhizium species.</title>
        <authorList>
            <person name="Pattemore J.A."/>
            <person name="Hane J.K."/>
            <person name="Williams A.H."/>
            <person name="Wilson B.A."/>
            <person name="Stodart B.J."/>
            <person name="Ash G.J."/>
        </authorList>
    </citation>
    <scope>NUCLEOTIDE SEQUENCE [LARGE SCALE GENOMIC DNA]</scope>
    <source>
        <strain evidence="2">BRIP 53293</strain>
    </source>
</reference>
<dbReference type="AlphaFoldDB" id="A0A0D9NIA1"/>
<evidence type="ECO:0000313" key="1">
    <source>
        <dbReference type="EMBL" id="KJK73626.1"/>
    </source>
</evidence>
<dbReference type="Proteomes" id="UP000054544">
    <property type="component" value="Unassembled WGS sequence"/>
</dbReference>
<gene>
    <name evidence="1" type="ORF">H634G_11091</name>
</gene>
<sequence length="243" mass="27174">MISLHLTINAHRELVEMMNEIGSIKIPRSLLQDADARTDTTHRGELHPGGGKADPLNINAKEAGLHGLDAKRLDLEGYMQEVWDCLKRRFCRMQMLRKKALEELEELNPPISDTFNGQEPDLAKRVGPKMARLCGRNGVEDVAAIILFPGCSEGPLSNESAEALGLLEDCCGYDRETNTSFCLQDLEICHPVLHLDEGKQVEWVPTDRIRDLDVNKHSELLFFGAALEYLQKIGTVNLQSSLE</sequence>
<organism evidence="1 2">
    <name type="scientific">Metarhizium anisopliae BRIP 53293</name>
    <dbReference type="NCBI Taxonomy" id="1291518"/>
    <lineage>
        <taxon>Eukaryota</taxon>
        <taxon>Fungi</taxon>
        <taxon>Dikarya</taxon>
        <taxon>Ascomycota</taxon>
        <taxon>Pezizomycotina</taxon>
        <taxon>Sordariomycetes</taxon>
        <taxon>Hypocreomycetidae</taxon>
        <taxon>Hypocreales</taxon>
        <taxon>Clavicipitaceae</taxon>
        <taxon>Metarhizium</taxon>
    </lineage>
</organism>
<evidence type="ECO:0000313" key="2">
    <source>
        <dbReference type="Proteomes" id="UP000054544"/>
    </source>
</evidence>
<protein>
    <submittedName>
        <fullName evidence="1">Uncharacterized protein</fullName>
    </submittedName>
</protein>
<dbReference type="EMBL" id="KE384792">
    <property type="protein sequence ID" value="KJK73626.1"/>
    <property type="molecule type" value="Genomic_DNA"/>
</dbReference>